<dbReference type="Proteomes" id="UP001249851">
    <property type="component" value="Unassembled WGS sequence"/>
</dbReference>
<protein>
    <submittedName>
        <fullName evidence="1">Uncharacterized protein</fullName>
    </submittedName>
</protein>
<dbReference type="AlphaFoldDB" id="A0AAD9QGS8"/>
<name>A0AAD9QGS8_ACRCE</name>
<evidence type="ECO:0000313" key="1">
    <source>
        <dbReference type="EMBL" id="KAK2560620.1"/>
    </source>
</evidence>
<comment type="caution">
    <text evidence="1">The sequence shown here is derived from an EMBL/GenBank/DDBJ whole genome shotgun (WGS) entry which is preliminary data.</text>
</comment>
<organism evidence="1 2">
    <name type="scientific">Acropora cervicornis</name>
    <name type="common">Staghorn coral</name>
    <dbReference type="NCBI Taxonomy" id="6130"/>
    <lineage>
        <taxon>Eukaryota</taxon>
        <taxon>Metazoa</taxon>
        <taxon>Cnidaria</taxon>
        <taxon>Anthozoa</taxon>
        <taxon>Hexacorallia</taxon>
        <taxon>Scleractinia</taxon>
        <taxon>Astrocoeniina</taxon>
        <taxon>Acroporidae</taxon>
        <taxon>Acropora</taxon>
    </lineage>
</organism>
<accession>A0AAD9QGS8</accession>
<dbReference type="EMBL" id="JARQWQ010000035">
    <property type="protein sequence ID" value="KAK2560620.1"/>
    <property type="molecule type" value="Genomic_DNA"/>
</dbReference>
<proteinExistence type="predicted"/>
<reference evidence="1" key="1">
    <citation type="journal article" date="2023" name="G3 (Bethesda)">
        <title>Whole genome assembly and annotation of the endangered Caribbean coral Acropora cervicornis.</title>
        <authorList>
            <person name="Selwyn J.D."/>
            <person name="Vollmer S.V."/>
        </authorList>
    </citation>
    <scope>NUCLEOTIDE SEQUENCE</scope>
    <source>
        <strain evidence="1">K2</strain>
    </source>
</reference>
<evidence type="ECO:0000313" key="2">
    <source>
        <dbReference type="Proteomes" id="UP001249851"/>
    </source>
</evidence>
<keyword evidence="2" id="KW-1185">Reference proteome</keyword>
<reference evidence="1" key="2">
    <citation type="journal article" date="2023" name="Science">
        <title>Genomic signatures of disease resistance in endangered staghorn corals.</title>
        <authorList>
            <person name="Vollmer S.V."/>
            <person name="Selwyn J.D."/>
            <person name="Despard B.A."/>
            <person name="Roesel C.L."/>
        </authorList>
    </citation>
    <scope>NUCLEOTIDE SEQUENCE</scope>
    <source>
        <strain evidence="1">K2</strain>
    </source>
</reference>
<gene>
    <name evidence="1" type="ORF">P5673_016357</name>
</gene>
<sequence length="198" mass="22039">MAKKQNLDICIIGMNDTGTASMLSPDNELFFLPLGSASDQGRGPRGNVNTVFISIFRNCPSRAIRTNKARSICRGSTRSLMRIFVIVLRSLNDFSFIFLKGSKKFAVGKDEHRLITKLSLEGYTPFSSDLFMSKDKGWLGLRMRVGKESSLSQISGGETELMNELDFGKYSVNCILCVDECQERSRIIGIRKSQGSIC</sequence>